<dbReference type="AlphaFoldDB" id="A0A3N4JVW4"/>
<proteinExistence type="predicted"/>
<evidence type="ECO:0000313" key="2">
    <source>
        <dbReference type="Proteomes" id="UP000276215"/>
    </source>
</evidence>
<gene>
    <name evidence="1" type="ORF">L873DRAFT_1843071</name>
</gene>
<dbReference type="OrthoDB" id="5419923at2759"/>
<dbReference type="EMBL" id="ML120381">
    <property type="protein sequence ID" value="RPB00291.1"/>
    <property type="molecule type" value="Genomic_DNA"/>
</dbReference>
<sequence>MASVCPSYNTAGFMPQPPVLHAREEPKRIEKNNSVFAWIDAVVTSAVDMLETMSTKSPVTNHLMDLFTTTLPAARSSPNFLPLALPHQPLTHNSSGISIVDLDCNYSGPPVSPNLKHTTITSSLNSTGTGDLLLMDSYYDVMDSTCGGDTNPSFPCFIESPRSHNLALSGTLTTAMPLT</sequence>
<protein>
    <submittedName>
        <fullName evidence="1">Uncharacterized protein</fullName>
    </submittedName>
</protein>
<evidence type="ECO:0000313" key="1">
    <source>
        <dbReference type="EMBL" id="RPB00291.1"/>
    </source>
</evidence>
<keyword evidence="2" id="KW-1185">Reference proteome</keyword>
<accession>A0A3N4JVW4</accession>
<dbReference type="Proteomes" id="UP000276215">
    <property type="component" value="Unassembled WGS sequence"/>
</dbReference>
<organism evidence="1 2">
    <name type="scientific">Choiromyces venosus 120613-1</name>
    <dbReference type="NCBI Taxonomy" id="1336337"/>
    <lineage>
        <taxon>Eukaryota</taxon>
        <taxon>Fungi</taxon>
        <taxon>Dikarya</taxon>
        <taxon>Ascomycota</taxon>
        <taxon>Pezizomycotina</taxon>
        <taxon>Pezizomycetes</taxon>
        <taxon>Pezizales</taxon>
        <taxon>Tuberaceae</taxon>
        <taxon>Choiromyces</taxon>
    </lineage>
</organism>
<name>A0A3N4JVW4_9PEZI</name>
<reference evidence="1 2" key="1">
    <citation type="journal article" date="2018" name="Nat. Ecol. Evol.">
        <title>Pezizomycetes genomes reveal the molecular basis of ectomycorrhizal truffle lifestyle.</title>
        <authorList>
            <person name="Murat C."/>
            <person name="Payen T."/>
            <person name="Noel B."/>
            <person name="Kuo A."/>
            <person name="Morin E."/>
            <person name="Chen J."/>
            <person name="Kohler A."/>
            <person name="Krizsan K."/>
            <person name="Balestrini R."/>
            <person name="Da Silva C."/>
            <person name="Montanini B."/>
            <person name="Hainaut M."/>
            <person name="Levati E."/>
            <person name="Barry K.W."/>
            <person name="Belfiori B."/>
            <person name="Cichocki N."/>
            <person name="Clum A."/>
            <person name="Dockter R.B."/>
            <person name="Fauchery L."/>
            <person name="Guy J."/>
            <person name="Iotti M."/>
            <person name="Le Tacon F."/>
            <person name="Lindquist E.A."/>
            <person name="Lipzen A."/>
            <person name="Malagnac F."/>
            <person name="Mello A."/>
            <person name="Molinier V."/>
            <person name="Miyauchi S."/>
            <person name="Poulain J."/>
            <person name="Riccioni C."/>
            <person name="Rubini A."/>
            <person name="Sitrit Y."/>
            <person name="Splivallo R."/>
            <person name="Traeger S."/>
            <person name="Wang M."/>
            <person name="Zifcakova L."/>
            <person name="Wipf D."/>
            <person name="Zambonelli A."/>
            <person name="Paolocci F."/>
            <person name="Nowrousian M."/>
            <person name="Ottonello S."/>
            <person name="Baldrian P."/>
            <person name="Spatafora J.W."/>
            <person name="Henrissat B."/>
            <person name="Nagy L.G."/>
            <person name="Aury J.M."/>
            <person name="Wincker P."/>
            <person name="Grigoriev I.V."/>
            <person name="Bonfante P."/>
            <person name="Martin F.M."/>
        </authorList>
    </citation>
    <scope>NUCLEOTIDE SEQUENCE [LARGE SCALE GENOMIC DNA]</scope>
    <source>
        <strain evidence="1 2">120613-1</strain>
    </source>
</reference>